<gene>
    <name evidence="2" type="ORF">B0J15DRAFT_78394</name>
</gene>
<accession>A0A9P9GWM8</accession>
<sequence>MTELVYHDGHYHPAPAQSEQRHGSRSGGLWQRTYEFWDHILYGVGSVYYKIRGR</sequence>
<reference evidence="2" key="1">
    <citation type="journal article" date="2021" name="Nat. Commun.">
        <title>Genetic determinants of endophytism in the Arabidopsis root mycobiome.</title>
        <authorList>
            <person name="Mesny F."/>
            <person name="Miyauchi S."/>
            <person name="Thiergart T."/>
            <person name="Pickel B."/>
            <person name="Atanasova L."/>
            <person name="Karlsson M."/>
            <person name="Huettel B."/>
            <person name="Barry K.W."/>
            <person name="Haridas S."/>
            <person name="Chen C."/>
            <person name="Bauer D."/>
            <person name="Andreopoulos W."/>
            <person name="Pangilinan J."/>
            <person name="LaButti K."/>
            <person name="Riley R."/>
            <person name="Lipzen A."/>
            <person name="Clum A."/>
            <person name="Drula E."/>
            <person name="Henrissat B."/>
            <person name="Kohler A."/>
            <person name="Grigoriev I.V."/>
            <person name="Martin F.M."/>
            <person name="Hacquard S."/>
        </authorList>
    </citation>
    <scope>NUCLEOTIDE SEQUENCE</scope>
    <source>
        <strain evidence="2">FSSC 5 MPI-SDFR-AT-0091</strain>
    </source>
</reference>
<evidence type="ECO:0000313" key="3">
    <source>
        <dbReference type="Proteomes" id="UP000736672"/>
    </source>
</evidence>
<keyword evidence="3" id="KW-1185">Reference proteome</keyword>
<organism evidence="2 3">
    <name type="scientific">Fusarium solani</name>
    <name type="common">Filamentous fungus</name>
    <dbReference type="NCBI Taxonomy" id="169388"/>
    <lineage>
        <taxon>Eukaryota</taxon>
        <taxon>Fungi</taxon>
        <taxon>Dikarya</taxon>
        <taxon>Ascomycota</taxon>
        <taxon>Pezizomycotina</taxon>
        <taxon>Sordariomycetes</taxon>
        <taxon>Hypocreomycetidae</taxon>
        <taxon>Hypocreales</taxon>
        <taxon>Nectriaceae</taxon>
        <taxon>Fusarium</taxon>
        <taxon>Fusarium solani species complex</taxon>
    </lineage>
</organism>
<comment type="caution">
    <text evidence="2">The sequence shown here is derived from an EMBL/GenBank/DDBJ whole genome shotgun (WGS) entry which is preliminary data.</text>
</comment>
<protein>
    <submittedName>
        <fullName evidence="2">Uncharacterized protein</fullName>
    </submittedName>
</protein>
<dbReference type="EMBL" id="JAGTJS010000016">
    <property type="protein sequence ID" value="KAH7246949.1"/>
    <property type="molecule type" value="Genomic_DNA"/>
</dbReference>
<dbReference type="Proteomes" id="UP000736672">
    <property type="component" value="Unassembled WGS sequence"/>
</dbReference>
<dbReference type="AlphaFoldDB" id="A0A9P9GWM8"/>
<feature type="region of interest" description="Disordered" evidence="1">
    <location>
        <begin position="1"/>
        <end position="25"/>
    </location>
</feature>
<evidence type="ECO:0000313" key="2">
    <source>
        <dbReference type="EMBL" id="KAH7246949.1"/>
    </source>
</evidence>
<feature type="compositionally biased region" description="Basic and acidic residues" evidence="1">
    <location>
        <begin position="1"/>
        <end position="11"/>
    </location>
</feature>
<name>A0A9P9GWM8_FUSSL</name>
<evidence type="ECO:0000256" key="1">
    <source>
        <dbReference type="SAM" id="MobiDB-lite"/>
    </source>
</evidence>
<dbReference type="OrthoDB" id="4964892at2759"/>
<proteinExistence type="predicted"/>